<evidence type="ECO:0000313" key="3">
    <source>
        <dbReference type="Proteomes" id="UP000281553"/>
    </source>
</evidence>
<feature type="compositionally biased region" description="Low complexity" evidence="1">
    <location>
        <begin position="166"/>
        <end position="180"/>
    </location>
</feature>
<dbReference type="OrthoDB" id="6283262at2759"/>
<sequence length="274" mass="29731">MQSVLATVNKLRSNLEEWSPDTGLFKSGATELVRRIRCGTRAAIVKTTNQRKQSTSSAAGGAYSRADEEDYKVDRDRCVEACTRTIEGGKATLSELAVMLEHMIRALDDSATGESPSMQVTLAMRRLRETVYEIVEGAKQMPGGSQSVDSPTSSPKASAWKPALPARPASRVTAPAAAATNQTTDTNLLSTRSQLAESIAKAEEIATDVGDAAGTQELRGFTSEIENSVQKLVQLQSRASMRGAVLFDLFDTEYEWKLQVRVLTASPRIRSDDQ</sequence>
<dbReference type="AlphaFoldDB" id="A0A3P7QK30"/>
<feature type="compositionally biased region" description="Polar residues" evidence="1">
    <location>
        <begin position="143"/>
        <end position="156"/>
    </location>
</feature>
<feature type="region of interest" description="Disordered" evidence="1">
    <location>
        <begin position="137"/>
        <end position="182"/>
    </location>
</feature>
<accession>A0A3P7QK30</accession>
<keyword evidence="3" id="KW-1185">Reference proteome</keyword>
<protein>
    <submittedName>
        <fullName evidence="2">Uncharacterized protein</fullName>
    </submittedName>
</protein>
<dbReference type="EMBL" id="UYRU01079941">
    <property type="protein sequence ID" value="VDN30609.1"/>
    <property type="molecule type" value="Genomic_DNA"/>
</dbReference>
<reference evidence="2 3" key="1">
    <citation type="submission" date="2018-11" db="EMBL/GenBank/DDBJ databases">
        <authorList>
            <consortium name="Pathogen Informatics"/>
        </authorList>
    </citation>
    <scope>NUCLEOTIDE SEQUENCE [LARGE SCALE GENOMIC DNA]</scope>
</reference>
<evidence type="ECO:0000256" key="1">
    <source>
        <dbReference type="SAM" id="MobiDB-lite"/>
    </source>
</evidence>
<gene>
    <name evidence="2" type="ORF">DILT_LOCUS15569</name>
</gene>
<name>A0A3P7QK30_DIBLA</name>
<organism evidence="2 3">
    <name type="scientific">Dibothriocephalus latus</name>
    <name type="common">Fish tapeworm</name>
    <name type="synonym">Diphyllobothrium latum</name>
    <dbReference type="NCBI Taxonomy" id="60516"/>
    <lineage>
        <taxon>Eukaryota</taxon>
        <taxon>Metazoa</taxon>
        <taxon>Spiralia</taxon>
        <taxon>Lophotrochozoa</taxon>
        <taxon>Platyhelminthes</taxon>
        <taxon>Cestoda</taxon>
        <taxon>Eucestoda</taxon>
        <taxon>Diphyllobothriidea</taxon>
        <taxon>Diphyllobothriidae</taxon>
        <taxon>Dibothriocephalus</taxon>
    </lineage>
</organism>
<proteinExistence type="predicted"/>
<evidence type="ECO:0000313" key="2">
    <source>
        <dbReference type="EMBL" id="VDN30609.1"/>
    </source>
</evidence>
<dbReference type="Proteomes" id="UP000281553">
    <property type="component" value="Unassembled WGS sequence"/>
</dbReference>